<proteinExistence type="predicted"/>
<protein>
    <submittedName>
        <fullName evidence="1">AAA family ATPase</fullName>
    </submittedName>
</protein>
<dbReference type="Pfam" id="PF13481">
    <property type="entry name" value="AAA_25"/>
    <property type="match status" value="1"/>
</dbReference>
<gene>
    <name evidence="1" type="ORF">IMW75_16450</name>
</gene>
<dbReference type="SUPFAM" id="SSF52540">
    <property type="entry name" value="P-loop containing nucleoside triphosphate hydrolases"/>
    <property type="match status" value="1"/>
</dbReference>
<dbReference type="InterPro" id="IPR027417">
    <property type="entry name" value="P-loop_NTPase"/>
</dbReference>
<reference evidence="1 2" key="1">
    <citation type="journal article" date="2021" name="Int. J. Syst. Evol. Microbiol.">
        <title>Pseudomonas piscium sp. nov., Pseudomonas pisciculturae sp. nov., Pseudomonas mucoides sp. nov. and Pseudomonas neuropathica sp. nov. isolated from rainbow trout.</title>
        <authorList>
            <person name="Duman M."/>
            <person name="Mulet M."/>
            <person name="Altun S."/>
            <person name="Saticioglu I.B."/>
            <person name="Gomila M."/>
            <person name="Lalucat J."/>
            <person name="Garcia-Valdes E."/>
        </authorList>
    </citation>
    <scope>NUCLEOTIDE SEQUENCE [LARGE SCALE GENOMIC DNA]</scope>
    <source>
        <strain evidence="1 2">LMG 28632</strain>
    </source>
</reference>
<dbReference type="Proteomes" id="UP000772591">
    <property type="component" value="Unassembled WGS sequence"/>
</dbReference>
<dbReference type="RefSeq" id="WP_205893181.1">
    <property type="nucleotide sequence ID" value="NZ_JADEVO010000023.1"/>
</dbReference>
<dbReference type="EMBL" id="JADEVO010000023">
    <property type="protein sequence ID" value="MBN3966867.1"/>
    <property type="molecule type" value="Genomic_DNA"/>
</dbReference>
<comment type="caution">
    <text evidence="1">The sequence shown here is derived from an EMBL/GenBank/DDBJ whole genome shotgun (WGS) entry which is preliminary data.</text>
</comment>
<evidence type="ECO:0000313" key="2">
    <source>
        <dbReference type="Proteomes" id="UP000772591"/>
    </source>
</evidence>
<evidence type="ECO:0000313" key="1">
    <source>
        <dbReference type="EMBL" id="MBN3966867.1"/>
    </source>
</evidence>
<sequence>MTMMTAEEIFARCNMRKVLNDADKKPEWIIQGLIERGEQWIISGAPKTGKSRLALQLAVAASLNSECIGFKANGHQKVLYMDMEMSERSCGSRALRLHGNDREKMSNNANLFICKDFMNINVLNSDDLAKVTPYINTIKPDLIVWDVLTRCHIAKENDNGEMAQVMLAFRKLCAGVAHIVVHHDKKPQFQGGAMGAGAMRGASAIHGEVNGVLSIVRPNEAKNDYRLSLSGRDVNLPERMHLVGNDDLSFSAVLPPQKVSIESKLSDAFGAENTLTKTVLIDALKGSQSIKTVERLLKEGVEKGLLTSQRVGKAVEYTYLKSNQVCAV</sequence>
<name>A0ABS3AI65_9PSED</name>
<keyword evidence="2" id="KW-1185">Reference proteome</keyword>
<dbReference type="Gene3D" id="3.40.50.300">
    <property type="entry name" value="P-loop containing nucleotide triphosphate hydrolases"/>
    <property type="match status" value="1"/>
</dbReference>
<accession>A0ABS3AI65</accession>
<organism evidence="1 2">
    <name type="scientific">Pseudomonas gregormendelii</name>
    <dbReference type="NCBI Taxonomy" id="1628277"/>
    <lineage>
        <taxon>Bacteria</taxon>
        <taxon>Pseudomonadati</taxon>
        <taxon>Pseudomonadota</taxon>
        <taxon>Gammaproteobacteria</taxon>
        <taxon>Pseudomonadales</taxon>
        <taxon>Pseudomonadaceae</taxon>
        <taxon>Pseudomonas</taxon>
    </lineage>
</organism>